<protein>
    <submittedName>
        <fullName evidence="1">Uncharacterized protein</fullName>
    </submittedName>
</protein>
<name>A0A4R6Z9E6_9GAMM</name>
<sequence>MPQLDAGKGVDTGQWHVVVHAATLSARRPDGRPAARGKANLAIELELTNRTRSSSNDFATLLRIALPAIAAKTPPTSQLLLRDNSVLSSLHPKMSERIALAWDIPLATPIPDPLPVVVMSKIHKQRDNLSGGAGWFDPKPMAEVRLHVTTPDAPATLP</sequence>
<dbReference type="EMBL" id="SNZH01000001">
    <property type="protein sequence ID" value="TDR48523.1"/>
    <property type="molecule type" value="Genomic_DNA"/>
</dbReference>
<evidence type="ECO:0000313" key="2">
    <source>
        <dbReference type="Proteomes" id="UP000295293"/>
    </source>
</evidence>
<organism evidence="1 2">
    <name type="scientific">Tahibacter aquaticus</name>
    <dbReference type="NCBI Taxonomy" id="520092"/>
    <lineage>
        <taxon>Bacteria</taxon>
        <taxon>Pseudomonadati</taxon>
        <taxon>Pseudomonadota</taxon>
        <taxon>Gammaproteobacteria</taxon>
        <taxon>Lysobacterales</taxon>
        <taxon>Rhodanobacteraceae</taxon>
        <taxon>Tahibacter</taxon>
    </lineage>
</organism>
<accession>A0A4R6Z9E6</accession>
<keyword evidence="2" id="KW-1185">Reference proteome</keyword>
<dbReference type="AlphaFoldDB" id="A0A4R6Z9E6"/>
<dbReference type="Proteomes" id="UP000295293">
    <property type="component" value="Unassembled WGS sequence"/>
</dbReference>
<reference evidence="1 2" key="1">
    <citation type="submission" date="2019-03" db="EMBL/GenBank/DDBJ databases">
        <title>Genomic Encyclopedia of Type Strains, Phase IV (KMG-IV): sequencing the most valuable type-strain genomes for metagenomic binning, comparative biology and taxonomic classification.</title>
        <authorList>
            <person name="Goeker M."/>
        </authorList>
    </citation>
    <scope>NUCLEOTIDE SEQUENCE [LARGE SCALE GENOMIC DNA]</scope>
    <source>
        <strain evidence="1 2">DSM 21667</strain>
    </source>
</reference>
<comment type="caution">
    <text evidence="1">The sequence shown here is derived from an EMBL/GenBank/DDBJ whole genome shotgun (WGS) entry which is preliminary data.</text>
</comment>
<gene>
    <name evidence="1" type="ORF">DFR29_101143</name>
</gene>
<proteinExistence type="predicted"/>
<evidence type="ECO:0000313" key="1">
    <source>
        <dbReference type="EMBL" id="TDR48523.1"/>
    </source>
</evidence>